<reference evidence="1 2" key="1">
    <citation type="journal article" date="2021" name="Nat. Plants">
        <title>The Taxus genome provides insights into paclitaxel biosynthesis.</title>
        <authorList>
            <person name="Xiong X."/>
            <person name="Gou J."/>
            <person name="Liao Q."/>
            <person name="Li Y."/>
            <person name="Zhou Q."/>
            <person name="Bi G."/>
            <person name="Li C."/>
            <person name="Du R."/>
            <person name="Wang X."/>
            <person name="Sun T."/>
            <person name="Guo L."/>
            <person name="Liang H."/>
            <person name="Lu P."/>
            <person name="Wu Y."/>
            <person name="Zhang Z."/>
            <person name="Ro D.K."/>
            <person name="Shang Y."/>
            <person name="Huang S."/>
            <person name="Yan J."/>
        </authorList>
    </citation>
    <scope>NUCLEOTIDE SEQUENCE [LARGE SCALE GENOMIC DNA]</scope>
    <source>
        <strain evidence="1">Ta-2019</strain>
    </source>
</reference>
<feature type="non-terminal residue" evidence="1">
    <location>
        <position position="1"/>
    </location>
</feature>
<comment type="caution">
    <text evidence="1">The sequence shown here is derived from an EMBL/GenBank/DDBJ whole genome shotgun (WGS) entry which is preliminary data.</text>
</comment>
<accession>A0AA38FZ02</accession>
<sequence>NAGLCFTLLFRTCRAKEGRSLEKMVMMRERERERKSLIERGLSFACQQEPSDGFALDEEEDGDQMNHQQGPEVNMVGGELAALLQELAGLQLRLASLMEKMGSLPLDLIRDMRQEVVEVTDQLRNIN</sequence>
<dbReference type="EMBL" id="JAHRHJ020000006">
    <property type="protein sequence ID" value="KAH9313456.1"/>
    <property type="molecule type" value="Genomic_DNA"/>
</dbReference>
<dbReference type="Proteomes" id="UP000824469">
    <property type="component" value="Unassembled WGS sequence"/>
</dbReference>
<protein>
    <submittedName>
        <fullName evidence="1">Uncharacterized protein</fullName>
    </submittedName>
</protein>
<dbReference type="AlphaFoldDB" id="A0AA38FZ02"/>
<keyword evidence="2" id="KW-1185">Reference proteome</keyword>
<proteinExistence type="predicted"/>
<gene>
    <name evidence="1" type="ORF">KI387_044575</name>
</gene>
<evidence type="ECO:0000313" key="1">
    <source>
        <dbReference type="EMBL" id="KAH9313456.1"/>
    </source>
</evidence>
<feature type="non-terminal residue" evidence="1">
    <location>
        <position position="127"/>
    </location>
</feature>
<name>A0AA38FZ02_TAXCH</name>
<dbReference type="OMA" id="RNINRSH"/>
<organism evidence="1 2">
    <name type="scientific">Taxus chinensis</name>
    <name type="common">Chinese yew</name>
    <name type="synonym">Taxus wallichiana var. chinensis</name>
    <dbReference type="NCBI Taxonomy" id="29808"/>
    <lineage>
        <taxon>Eukaryota</taxon>
        <taxon>Viridiplantae</taxon>
        <taxon>Streptophyta</taxon>
        <taxon>Embryophyta</taxon>
        <taxon>Tracheophyta</taxon>
        <taxon>Spermatophyta</taxon>
        <taxon>Pinopsida</taxon>
        <taxon>Pinidae</taxon>
        <taxon>Conifers II</taxon>
        <taxon>Cupressales</taxon>
        <taxon>Taxaceae</taxon>
        <taxon>Taxus</taxon>
    </lineage>
</organism>
<evidence type="ECO:0000313" key="2">
    <source>
        <dbReference type="Proteomes" id="UP000824469"/>
    </source>
</evidence>